<name>A0A841J809_9SPHN</name>
<keyword evidence="5 7" id="KW-0560">Oxidoreductase</keyword>
<dbReference type="Gene3D" id="3.40.109.10">
    <property type="entry name" value="NADH Oxidase"/>
    <property type="match status" value="1"/>
</dbReference>
<dbReference type="CDD" id="cd02135">
    <property type="entry name" value="YdjA-like"/>
    <property type="match status" value="1"/>
</dbReference>
<protein>
    <recommendedName>
        <fullName evidence="7">Putative NAD(P)H nitroreductase</fullName>
        <ecNumber evidence="7">1.-.-.-</ecNumber>
    </recommendedName>
</protein>
<dbReference type="EMBL" id="JACIJP010000004">
    <property type="protein sequence ID" value="MBB6124688.1"/>
    <property type="molecule type" value="Genomic_DNA"/>
</dbReference>
<gene>
    <name evidence="10" type="ORF">FHS92_002441</name>
</gene>
<reference evidence="10 11" key="1">
    <citation type="submission" date="2020-08" db="EMBL/GenBank/DDBJ databases">
        <title>Genomic Encyclopedia of Type Strains, Phase IV (KMG-IV): sequencing the most valuable type-strain genomes for metagenomic binning, comparative biology and taxonomic classification.</title>
        <authorList>
            <person name="Goeker M."/>
        </authorList>
    </citation>
    <scope>NUCLEOTIDE SEQUENCE [LARGE SCALE GENOMIC DNA]</scope>
    <source>
        <strain evidence="10 11">DSM 102255</strain>
    </source>
</reference>
<dbReference type="AlphaFoldDB" id="A0A841J809"/>
<evidence type="ECO:0000256" key="5">
    <source>
        <dbReference type="ARBA" id="ARBA00023002"/>
    </source>
</evidence>
<proteinExistence type="inferred from homology"/>
<evidence type="ECO:0000256" key="1">
    <source>
        <dbReference type="ARBA" id="ARBA00007118"/>
    </source>
</evidence>
<accession>A0A841J809</accession>
<keyword evidence="4 7" id="KW-0521">NADP</keyword>
<evidence type="ECO:0000313" key="10">
    <source>
        <dbReference type="EMBL" id="MBB6124688.1"/>
    </source>
</evidence>
<dbReference type="PIRSF" id="PIRSF000232">
    <property type="entry name" value="YdjA"/>
    <property type="match status" value="1"/>
</dbReference>
<evidence type="ECO:0000256" key="7">
    <source>
        <dbReference type="PIRNR" id="PIRNR000232"/>
    </source>
</evidence>
<dbReference type="PANTHER" id="PTHR43821">
    <property type="entry name" value="NAD(P)H NITROREDUCTASE YDJA-RELATED"/>
    <property type="match status" value="1"/>
</dbReference>
<dbReference type="GO" id="GO:0016491">
    <property type="term" value="F:oxidoreductase activity"/>
    <property type="evidence" value="ECO:0007669"/>
    <property type="project" value="UniProtKB-UniRule"/>
</dbReference>
<dbReference type="InterPro" id="IPR052530">
    <property type="entry name" value="NAD(P)H_nitroreductase"/>
</dbReference>
<keyword evidence="2 7" id="KW-0285">Flavoprotein</keyword>
<dbReference type="InterPro" id="IPR026021">
    <property type="entry name" value="YdjA-like"/>
</dbReference>
<keyword evidence="11" id="KW-1185">Reference proteome</keyword>
<keyword evidence="6 7" id="KW-0520">NAD</keyword>
<organism evidence="10 11">
    <name type="scientific">Sphingobium subterraneum</name>
    <dbReference type="NCBI Taxonomy" id="627688"/>
    <lineage>
        <taxon>Bacteria</taxon>
        <taxon>Pseudomonadati</taxon>
        <taxon>Pseudomonadota</taxon>
        <taxon>Alphaproteobacteria</taxon>
        <taxon>Sphingomonadales</taxon>
        <taxon>Sphingomonadaceae</taxon>
        <taxon>Sphingobium</taxon>
    </lineage>
</organism>
<feature type="binding site" description="in other chain" evidence="8">
    <location>
        <begin position="22"/>
        <end position="24"/>
    </location>
    <ligand>
        <name>FMN</name>
        <dbReference type="ChEBI" id="CHEBI:58210"/>
        <note>ligand shared between dimeric partners</note>
    </ligand>
</feature>
<evidence type="ECO:0000313" key="11">
    <source>
        <dbReference type="Proteomes" id="UP000552700"/>
    </source>
</evidence>
<sequence length="204" mass="22524">MSLHICAMFNDTSSPLALLRSRRSGKPRDLASPGPDDAQLRAMIEIALRTPDHGKLAPWRFIIVPPEQRAALAQTLEEAYRADKPEAGRLEIEAMHQFAHQAPALVVVLSRPVAHSKVPRWEQELSAGAAIMNLSHAAHAMGFAAGWLTGWPSYSDRVRDAFGDAESMIAGFVFIGTPSRPLEERPRPVYEDVVSVWEPNTPKE</sequence>
<comment type="similarity">
    <text evidence="1 7">Belongs to the nitroreductase family.</text>
</comment>
<keyword evidence="3 7" id="KW-0288">FMN</keyword>
<dbReference type="Proteomes" id="UP000552700">
    <property type="component" value="Unassembled WGS sequence"/>
</dbReference>
<dbReference type="InterPro" id="IPR000415">
    <property type="entry name" value="Nitroreductase-like"/>
</dbReference>
<feature type="binding site" evidence="8">
    <location>
        <position position="53"/>
    </location>
    <ligand>
        <name>FMN</name>
        <dbReference type="ChEBI" id="CHEBI:58210"/>
        <note>ligand shared between dimeric partners</note>
    </ligand>
</feature>
<dbReference type="PANTHER" id="PTHR43821:SF1">
    <property type="entry name" value="NAD(P)H NITROREDUCTASE YDJA-RELATED"/>
    <property type="match status" value="1"/>
</dbReference>
<feature type="binding site" description="in other chain" evidence="8">
    <location>
        <begin position="147"/>
        <end position="149"/>
    </location>
    <ligand>
        <name>FMN</name>
        <dbReference type="ChEBI" id="CHEBI:58210"/>
        <note>ligand shared between dimeric partners</note>
    </ligand>
</feature>
<evidence type="ECO:0000256" key="6">
    <source>
        <dbReference type="ARBA" id="ARBA00023027"/>
    </source>
</evidence>
<dbReference type="SUPFAM" id="SSF55469">
    <property type="entry name" value="FMN-dependent nitroreductase-like"/>
    <property type="match status" value="1"/>
</dbReference>
<evidence type="ECO:0000256" key="3">
    <source>
        <dbReference type="ARBA" id="ARBA00022643"/>
    </source>
</evidence>
<evidence type="ECO:0000256" key="4">
    <source>
        <dbReference type="ARBA" id="ARBA00022857"/>
    </source>
</evidence>
<comment type="cofactor">
    <cofactor evidence="8">
        <name>FMN</name>
        <dbReference type="ChEBI" id="CHEBI:58210"/>
    </cofactor>
    <text evidence="8">Binds 1 FMN per subunit.</text>
</comment>
<feature type="domain" description="Nitroreductase" evidence="9">
    <location>
        <begin position="20"/>
        <end position="169"/>
    </location>
</feature>
<dbReference type="InterPro" id="IPR029479">
    <property type="entry name" value="Nitroreductase"/>
</dbReference>
<evidence type="ECO:0000256" key="2">
    <source>
        <dbReference type="ARBA" id="ARBA00022630"/>
    </source>
</evidence>
<evidence type="ECO:0000259" key="9">
    <source>
        <dbReference type="Pfam" id="PF00881"/>
    </source>
</evidence>
<dbReference type="EC" id="1.-.-.-" evidence="7"/>
<evidence type="ECO:0000256" key="8">
    <source>
        <dbReference type="PIRSR" id="PIRSR000232-1"/>
    </source>
</evidence>
<dbReference type="Pfam" id="PF00881">
    <property type="entry name" value="Nitroreductase"/>
    <property type="match status" value="1"/>
</dbReference>
<comment type="caution">
    <text evidence="10">The sequence shown here is derived from an EMBL/GenBank/DDBJ whole genome shotgun (WGS) entry which is preliminary data.</text>
</comment>
<feature type="binding site" evidence="8">
    <location>
        <position position="49"/>
    </location>
    <ligand>
        <name>FMN</name>
        <dbReference type="ChEBI" id="CHEBI:58210"/>
        <note>ligand shared between dimeric partners</note>
    </ligand>
</feature>